<keyword evidence="2 4" id="KW-0547">Nucleotide-binding</keyword>
<evidence type="ECO:0000256" key="1">
    <source>
        <dbReference type="ARBA" id="ARBA00022598"/>
    </source>
</evidence>
<dbReference type="GO" id="GO:0016874">
    <property type="term" value="F:ligase activity"/>
    <property type="evidence" value="ECO:0007669"/>
    <property type="project" value="UniProtKB-KW"/>
</dbReference>
<dbReference type="EMBL" id="CAMXCT010005545">
    <property type="protein sequence ID" value="CAI4012615.1"/>
    <property type="molecule type" value="Genomic_DNA"/>
</dbReference>
<dbReference type="PANTHER" id="PTHR43585">
    <property type="entry name" value="FUMIPYRROLE BIOSYNTHESIS PROTEIN C"/>
    <property type="match status" value="1"/>
</dbReference>
<keyword evidence="3 4" id="KW-0067">ATP-binding</keyword>
<proteinExistence type="predicted"/>
<dbReference type="InterPro" id="IPR011761">
    <property type="entry name" value="ATP-grasp"/>
</dbReference>
<dbReference type="PANTHER" id="PTHR43585:SF2">
    <property type="entry name" value="ATP-GRASP ENZYME FSQD"/>
    <property type="match status" value="1"/>
</dbReference>
<name>A0A9P1DN21_9DINO</name>
<keyword evidence="9" id="KW-1185">Reference proteome</keyword>
<dbReference type="AlphaFoldDB" id="A0A9P1DN21"/>
<reference evidence="7" key="2">
    <citation type="submission" date="2024-04" db="EMBL/GenBank/DDBJ databases">
        <authorList>
            <person name="Chen Y."/>
            <person name="Shah S."/>
            <person name="Dougan E. K."/>
            <person name="Thang M."/>
            <person name="Chan C."/>
        </authorList>
    </citation>
    <scope>NUCLEOTIDE SEQUENCE [LARGE SCALE GENOMIC DNA]</scope>
</reference>
<feature type="domain" description="ATP-grasp" evidence="5">
    <location>
        <begin position="71"/>
        <end position="268"/>
    </location>
</feature>
<dbReference type="SUPFAM" id="SSF56059">
    <property type="entry name" value="Glutathione synthetase ATP-binding domain-like"/>
    <property type="match status" value="1"/>
</dbReference>
<evidence type="ECO:0000313" key="9">
    <source>
        <dbReference type="Proteomes" id="UP001152797"/>
    </source>
</evidence>
<dbReference type="Proteomes" id="UP001152797">
    <property type="component" value="Unassembled WGS sequence"/>
</dbReference>
<evidence type="ECO:0000256" key="4">
    <source>
        <dbReference type="PROSITE-ProRule" id="PRU00409"/>
    </source>
</evidence>
<evidence type="ECO:0000256" key="3">
    <source>
        <dbReference type="ARBA" id="ARBA00022840"/>
    </source>
</evidence>
<evidence type="ECO:0000313" key="7">
    <source>
        <dbReference type="EMBL" id="CAL1165990.1"/>
    </source>
</evidence>
<gene>
    <name evidence="6" type="ORF">C1SCF055_LOCUS37661</name>
</gene>
<dbReference type="EMBL" id="CAMXCT030005545">
    <property type="protein sequence ID" value="CAL4799927.1"/>
    <property type="molecule type" value="Genomic_DNA"/>
</dbReference>
<dbReference type="OrthoDB" id="434648at2759"/>
<organism evidence="6">
    <name type="scientific">Cladocopium goreaui</name>
    <dbReference type="NCBI Taxonomy" id="2562237"/>
    <lineage>
        <taxon>Eukaryota</taxon>
        <taxon>Sar</taxon>
        <taxon>Alveolata</taxon>
        <taxon>Dinophyceae</taxon>
        <taxon>Suessiales</taxon>
        <taxon>Symbiodiniaceae</taxon>
        <taxon>Cladocopium</taxon>
    </lineage>
</organism>
<dbReference type="Gene3D" id="3.30.470.20">
    <property type="entry name" value="ATP-grasp fold, B domain"/>
    <property type="match status" value="1"/>
</dbReference>
<comment type="caution">
    <text evidence="6">The sequence shown here is derived from an EMBL/GenBank/DDBJ whole genome shotgun (WGS) entry which is preliminary data.</text>
</comment>
<dbReference type="GO" id="GO:0005524">
    <property type="term" value="F:ATP binding"/>
    <property type="evidence" value="ECO:0007669"/>
    <property type="project" value="UniProtKB-UniRule"/>
</dbReference>
<protein>
    <submittedName>
        <fullName evidence="8">ATP-grasp domain-containing protein</fullName>
    </submittedName>
</protein>
<dbReference type="InterPro" id="IPR005479">
    <property type="entry name" value="CPAse_ATP-bd"/>
</dbReference>
<dbReference type="EMBL" id="CAMXCT020005545">
    <property type="protein sequence ID" value="CAL1165990.1"/>
    <property type="molecule type" value="Genomic_DNA"/>
</dbReference>
<reference evidence="6" key="1">
    <citation type="submission" date="2022-10" db="EMBL/GenBank/DDBJ databases">
        <authorList>
            <person name="Chen Y."/>
            <person name="Dougan E. K."/>
            <person name="Chan C."/>
            <person name="Rhodes N."/>
            <person name="Thang M."/>
        </authorList>
    </citation>
    <scope>NUCLEOTIDE SEQUENCE</scope>
</reference>
<dbReference type="InterPro" id="IPR052032">
    <property type="entry name" value="ATP-dep_AA_Ligase"/>
</dbReference>
<evidence type="ECO:0000256" key="2">
    <source>
        <dbReference type="ARBA" id="ARBA00022741"/>
    </source>
</evidence>
<dbReference type="PROSITE" id="PS50975">
    <property type="entry name" value="ATP_GRASP"/>
    <property type="match status" value="1"/>
</dbReference>
<dbReference type="Pfam" id="PF02786">
    <property type="entry name" value="CPSase_L_D2"/>
    <property type="match status" value="1"/>
</dbReference>
<evidence type="ECO:0000259" key="5">
    <source>
        <dbReference type="PROSITE" id="PS50975"/>
    </source>
</evidence>
<accession>A0A9P1DN21</accession>
<evidence type="ECO:0000313" key="6">
    <source>
        <dbReference type="EMBL" id="CAI4012615.1"/>
    </source>
</evidence>
<keyword evidence="1" id="KW-0436">Ligase</keyword>
<dbReference type="GO" id="GO:0046872">
    <property type="term" value="F:metal ion binding"/>
    <property type="evidence" value="ECO:0007669"/>
    <property type="project" value="InterPro"/>
</dbReference>
<sequence>MNHQLTPGDQVEEQATVAETLEVLRQNAACLPIAAVFCGFETGVMLTDVLAQHLQLRGNRPMARGDKQVQQDAVKAANLRSTRSVKGTDWNSVKAFAETEGFPIIIKPAESDGSYGVKLCHNACEAETHFRQLSWQLQGRRNRGVLLQEYLKGVQYVVDHVSRDGVHKTTMVWDCDRGPLNGGYVCFQQQCVAADTAVARQLIAYTRACLDAPSITEGATHAEVMMTETGPCLVEVNVRCHGARGVWMPVARAFAGYTQVDAYVDALGDEAAPFEQLPDVPPSGSKGSGLLLPLLAYHDGHVGSTHFEKVRELQSVLLVKECVHPGTRVEKTRDDLGVVGMCALWHRDPAVLASDVEAIREMDQKGSILVLHNEAR</sequence>
<evidence type="ECO:0000313" key="8">
    <source>
        <dbReference type="EMBL" id="CAL4799927.1"/>
    </source>
</evidence>